<protein>
    <submittedName>
        <fullName evidence="2">Uncharacterized protein</fullName>
    </submittedName>
</protein>
<dbReference type="Proteomes" id="UP000827721">
    <property type="component" value="Unassembled WGS sequence"/>
</dbReference>
<accession>A0ABQ8I429</accession>
<gene>
    <name evidence="2" type="ORF">JRO89_XS04G0037000</name>
</gene>
<evidence type="ECO:0000313" key="3">
    <source>
        <dbReference type="Proteomes" id="UP000827721"/>
    </source>
</evidence>
<evidence type="ECO:0000313" key="2">
    <source>
        <dbReference type="EMBL" id="KAH7571393.1"/>
    </source>
</evidence>
<sequence>MAENQLGSGSECVSAAATADEPQVDLNRHEDLYLAALRGNWEIAKRIIDRDPEVLTARLSMLSMTVLHIAAYSGHSRFVEKLVEMMSPEEVAVQDISENTALHYAAISGIVNGAKALVEKNHGLTQVKALGTYIPLHSAVYPGALKGKDMASYLARVTEDPFVENSTDYHILLELTNAGFHDITLDLLHKFRHRPSLATTTTARNKKNILSVLALRPMDFLSGTSLNFWEKWIYDLAPCKPSSYAKGDIEDPPENFEDHNRKAQDV</sequence>
<dbReference type="Gene3D" id="1.25.40.20">
    <property type="entry name" value="Ankyrin repeat-containing domain"/>
    <property type="match status" value="1"/>
</dbReference>
<dbReference type="SMART" id="SM00248">
    <property type="entry name" value="ANK"/>
    <property type="match status" value="3"/>
</dbReference>
<comment type="caution">
    <text evidence="2">The sequence shown here is derived from an EMBL/GenBank/DDBJ whole genome shotgun (WGS) entry which is preliminary data.</text>
</comment>
<keyword evidence="3" id="KW-1185">Reference proteome</keyword>
<reference evidence="2 3" key="1">
    <citation type="submission" date="2021-02" db="EMBL/GenBank/DDBJ databases">
        <title>Plant Genome Project.</title>
        <authorList>
            <person name="Zhang R.-G."/>
        </authorList>
    </citation>
    <scope>NUCLEOTIDE SEQUENCE [LARGE SCALE GENOMIC DNA]</scope>
    <source>
        <tissue evidence="2">Leaves</tissue>
    </source>
</reference>
<organism evidence="2 3">
    <name type="scientific">Xanthoceras sorbifolium</name>
    <dbReference type="NCBI Taxonomy" id="99658"/>
    <lineage>
        <taxon>Eukaryota</taxon>
        <taxon>Viridiplantae</taxon>
        <taxon>Streptophyta</taxon>
        <taxon>Embryophyta</taxon>
        <taxon>Tracheophyta</taxon>
        <taxon>Spermatophyta</taxon>
        <taxon>Magnoliopsida</taxon>
        <taxon>eudicotyledons</taxon>
        <taxon>Gunneridae</taxon>
        <taxon>Pentapetalae</taxon>
        <taxon>rosids</taxon>
        <taxon>malvids</taxon>
        <taxon>Sapindales</taxon>
        <taxon>Sapindaceae</taxon>
        <taxon>Xanthoceroideae</taxon>
        <taxon>Xanthoceras</taxon>
    </lineage>
</organism>
<proteinExistence type="predicted"/>
<dbReference type="PANTHER" id="PTHR47303:SF1">
    <property type="entry name" value="NF-KAPPA-B INHIBITOR BETA"/>
    <property type="match status" value="1"/>
</dbReference>
<name>A0ABQ8I429_9ROSI</name>
<feature type="region of interest" description="Disordered" evidence="1">
    <location>
        <begin position="245"/>
        <end position="266"/>
    </location>
</feature>
<dbReference type="SUPFAM" id="SSF48403">
    <property type="entry name" value="Ankyrin repeat"/>
    <property type="match status" value="1"/>
</dbReference>
<dbReference type="InterPro" id="IPR002110">
    <property type="entry name" value="Ankyrin_rpt"/>
</dbReference>
<dbReference type="EMBL" id="JAFEMO010000004">
    <property type="protein sequence ID" value="KAH7571393.1"/>
    <property type="molecule type" value="Genomic_DNA"/>
</dbReference>
<feature type="compositionally biased region" description="Basic and acidic residues" evidence="1">
    <location>
        <begin position="256"/>
        <end position="266"/>
    </location>
</feature>
<dbReference type="Pfam" id="PF12796">
    <property type="entry name" value="Ank_2"/>
    <property type="match status" value="1"/>
</dbReference>
<evidence type="ECO:0000256" key="1">
    <source>
        <dbReference type="SAM" id="MobiDB-lite"/>
    </source>
</evidence>
<dbReference type="PANTHER" id="PTHR47303">
    <property type="match status" value="1"/>
</dbReference>
<dbReference type="InterPro" id="IPR036770">
    <property type="entry name" value="Ankyrin_rpt-contain_sf"/>
</dbReference>